<proteinExistence type="predicted"/>
<evidence type="ECO:0000313" key="1">
    <source>
        <dbReference type="EMBL" id="AIN97776.1"/>
    </source>
</evidence>
<dbReference type="KEGG" id="lpan:LPMP_202800"/>
<dbReference type="Proteomes" id="UP000063063">
    <property type="component" value="Chromosome 20"/>
</dbReference>
<protein>
    <submittedName>
        <fullName evidence="1">Uncharacterized protein</fullName>
    </submittedName>
</protein>
<reference evidence="1 2" key="1">
    <citation type="journal article" date="2015" name="Sci. Rep.">
        <title>The genome of Leishmania panamensis: insights into genomics of the L. (Viannia) subgenus.</title>
        <authorList>
            <person name="Llanes A."/>
            <person name="Restrepo C.M."/>
            <person name="Vecchio G.D."/>
            <person name="Anguizola F.J."/>
            <person name="Lleonart R."/>
        </authorList>
    </citation>
    <scope>NUCLEOTIDE SEQUENCE [LARGE SCALE GENOMIC DNA]</scope>
    <source>
        <strain evidence="1 2">MHOM/PA/94/PSC-1</strain>
    </source>
</reference>
<dbReference type="VEuPathDB" id="TriTrypDB:LPAL13_000010100"/>
<gene>
    <name evidence="1" type="ORF">LPMP_202800</name>
</gene>
<dbReference type="VEuPathDB" id="TriTrypDB:LPMP_202800"/>
<organism evidence="1 2">
    <name type="scientific">Leishmania panamensis</name>
    <dbReference type="NCBI Taxonomy" id="5679"/>
    <lineage>
        <taxon>Eukaryota</taxon>
        <taxon>Discoba</taxon>
        <taxon>Euglenozoa</taxon>
        <taxon>Kinetoplastea</taxon>
        <taxon>Metakinetoplastina</taxon>
        <taxon>Trypanosomatida</taxon>
        <taxon>Trypanosomatidae</taxon>
        <taxon>Leishmaniinae</taxon>
        <taxon>Leishmania</taxon>
        <taxon>Leishmania guyanensis species complex</taxon>
    </lineage>
</organism>
<sequence length="397" mass="42756">MEAPSTLNSYLSLVDDFFRKTFREDSCLFVALKSRQYSESILGVNMFAKEAATISADAPFTPKMESGSKLASAAAPSVAEKTPTRVKNFLSLSPRMALHRDGTADGKMKVAYEFYLPRVCRLQQALTLSSRGTVTVVGNVKELMEGLTAGVRASVNTIMPASEDVTLGQIHYKRGDKYSSLAYQRNGLGSSNLLLDCGITFFNLLLGAGFERRQLSFLEQREGSGPLDVMYVGAGFTGVNWSIAAKMVRSNDAWSNARLALLQRLSSNTAVACQYNFDLVEAVAKVSLGFTQGIQIRVPTLIQTKSTAPILVSTSGGAPSSPLTPQVAEAALPVIPTWSTPVPFLVAAKAESDGNCSATLRGLFNNSIRWGVVVQKNLLDDTSVVQYGLTLSMECDS</sequence>
<evidence type="ECO:0000313" key="2">
    <source>
        <dbReference type="Proteomes" id="UP000063063"/>
    </source>
</evidence>
<keyword evidence="2" id="KW-1185">Reference proteome</keyword>
<dbReference type="AlphaFoldDB" id="A0A088S864"/>
<accession>A0A088S864</accession>
<dbReference type="EMBL" id="CP009389">
    <property type="protein sequence ID" value="AIN97776.1"/>
    <property type="molecule type" value="Genomic_DNA"/>
</dbReference>
<dbReference type="eggNOG" id="ENOG502QTFU">
    <property type="taxonomic scope" value="Eukaryota"/>
</dbReference>
<dbReference type="OrthoDB" id="277246at2759"/>
<dbReference type="RefSeq" id="XP_010698483.1">
    <property type="nucleotide sequence ID" value="XM_010700181.1"/>
</dbReference>
<dbReference type="GeneID" id="22574490"/>
<name>A0A088S864_LEIPA</name>